<accession>A0AA86NUT4</accession>
<protein>
    <submittedName>
        <fullName evidence="2">Hypothetical_protein</fullName>
    </submittedName>
</protein>
<dbReference type="EMBL" id="CAXDID020000003">
    <property type="protein sequence ID" value="CAL5971660.1"/>
    <property type="molecule type" value="Genomic_DNA"/>
</dbReference>
<comment type="caution">
    <text evidence="1">The sequence shown here is derived from an EMBL/GenBank/DDBJ whole genome shotgun (WGS) entry which is preliminary data.</text>
</comment>
<dbReference type="Proteomes" id="UP001642409">
    <property type="component" value="Unassembled WGS sequence"/>
</dbReference>
<evidence type="ECO:0000313" key="1">
    <source>
        <dbReference type="EMBL" id="CAI9926962.1"/>
    </source>
</evidence>
<dbReference type="EMBL" id="CATOUU010000380">
    <property type="protein sequence ID" value="CAI9926962.1"/>
    <property type="molecule type" value="Genomic_DNA"/>
</dbReference>
<gene>
    <name evidence="1" type="ORF">HINF_LOCUS14607</name>
    <name evidence="2" type="ORF">HINF_LOCUS1516</name>
</gene>
<reference evidence="1" key="1">
    <citation type="submission" date="2023-06" db="EMBL/GenBank/DDBJ databases">
        <authorList>
            <person name="Kurt Z."/>
        </authorList>
    </citation>
    <scope>NUCLEOTIDE SEQUENCE</scope>
</reference>
<sequence>MLPIQLQPEILIFEIVEFRIVMFVYAVQPHTPLTQFEPKLMRLPPTIVFQTEHFCAYSAPNIDPMYSPELELKLTKVFKLITSTQRDDYIQIPNIPKQQKFVP</sequence>
<evidence type="ECO:0000313" key="2">
    <source>
        <dbReference type="EMBL" id="CAL5971660.1"/>
    </source>
</evidence>
<dbReference type="AlphaFoldDB" id="A0AA86NUT4"/>
<reference evidence="2 3" key="2">
    <citation type="submission" date="2024-07" db="EMBL/GenBank/DDBJ databases">
        <authorList>
            <person name="Akdeniz Z."/>
        </authorList>
    </citation>
    <scope>NUCLEOTIDE SEQUENCE [LARGE SCALE GENOMIC DNA]</scope>
</reference>
<proteinExistence type="predicted"/>
<evidence type="ECO:0000313" key="3">
    <source>
        <dbReference type="Proteomes" id="UP001642409"/>
    </source>
</evidence>
<keyword evidence="3" id="KW-1185">Reference proteome</keyword>
<name>A0AA86NUT4_9EUKA</name>
<organism evidence="1">
    <name type="scientific">Hexamita inflata</name>
    <dbReference type="NCBI Taxonomy" id="28002"/>
    <lineage>
        <taxon>Eukaryota</taxon>
        <taxon>Metamonada</taxon>
        <taxon>Diplomonadida</taxon>
        <taxon>Hexamitidae</taxon>
        <taxon>Hexamitinae</taxon>
        <taxon>Hexamita</taxon>
    </lineage>
</organism>